<organism evidence="2 3">
    <name type="scientific">Heliobacterium mobile</name>
    <name type="common">Heliobacillus mobilis</name>
    <dbReference type="NCBI Taxonomy" id="28064"/>
    <lineage>
        <taxon>Bacteria</taxon>
        <taxon>Bacillati</taxon>
        <taxon>Bacillota</taxon>
        <taxon>Clostridia</taxon>
        <taxon>Eubacteriales</taxon>
        <taxon>Heliobacteriaceae</taxon>
        <taxon>Heliobacterium</taxon>
    </lineage>
</organism>
<dbReference type="GO" id="GO:1901135">
    <property type="term" value="P:carbohydrate derivative metabolic process"/>
    <property type="evidence" value="ECO:0007669"/>
    <property type="project" value="InterPro"/>
</dbReference>
<proteinExistence type="predicted"/>
<dbReference type="Proteomes" id="UP000430670">
    <property type="component" value="Unassembled WGS sequence"/>
</dbReference>
<feature type="domain" description="SIS" evidence="1">
    <location>
        <begin position="21"/>
        <end position="179"/>
    </location>
</feature>
<dbReference type="PANTHER" id="PTHR30390">
    <property type="entry name" value="SEDOHEPTULOSE 7-PHOSPHATE ISOMERASE / DNAA INITIATOR-ASSOCIATING FACTOR FOR REPLICATION INITIATION"/>
    <property type="match status" value="1"/>
</dbReference>
<name>A0A6I3SL75_HELMO</name>
<dbReference type="InterPro" id="IPR046348">
    <property type="entry name" value="SIS_dom_sf"/>
</dbReference>
<dbReference type="InterPro" id="IPR001347">
    <property type="entry name" value="SIS_dom"/>
</dbReference>
<evidence type="ECO:0000313" key="3">
    <source>
        <dbReference type="Proteomes" id="UP000430670"/>
    </source>
</evidence>
<sequence>MKAVESLRSQRDQIQLIAQTMVRVFQRGGVVYLCGNGGSASDAQHIAAELIGKLSMNRVPLPAIALTTNTSVITAVANDFSFEDVFVRQVQALVTERDMLVGISTSGESRNVIQALAEARRKGAATAAMTGSGGEMGKHADIVLSIPSRLTPRIQEAHITAGHIICDLVEQIMFANRGTGDE</sequence>
<dbReference type="Pfam" id="PF13580">
    <property type="entry name" value="SIS_2"/>
    <property type="match status" value="1"/>
</dbReference>
<accession>A0A6I3SL75</accession>
<gene>
    <name evidence="2" type="ORF">GJ688_11965</name>
</gene>
<keyword evidence="3" id="KW-1185">Reference proteome</keyword>
<protein>
    <submittedName>
        <fullName evidence="2">SIS domain-containing protein</fullName>
    </submittedName>
</protein>
<evidence type="ECO:0000313" key="2">
    <source>
        <dbReference type="EMBL" id="MTV49691.1"/>
    </source>
</evidence>
<dbReference type="AlphaFoldDB" id="A0A6I3SL75"/>
<evidence type="ECO:0000259" key="1">
    <source>
        <dbReference type="PROSITE" id="PS51464"/>
    </source>
</evidence>
<dbReference type="InterPro" id="IPR035461">
    <property type="entry name" value="GmhA/DiaA"/>
</dbReference>
<dbReference type="InterPro" id="IPR050099">
    <property type="entry name" value="SIS_GmhA/DiaA_subfam"/>
</dbReference>
<reference evidence="2 3" key="1">
    <citation type="submission" date="2019-11" db="EMBL/GenBank/DDBJ databases">
        <title>Whole-genome sequence of a the green, strictly anaerobic photosynthetic bacterium Heliobacillus mobilis DSM 6151.</title>
        <authorList>
            <person name="Kyndt J.A."/>
            <person name="Meyer T.E."/>
        </authorList>
    </citation>
    <scope>NUCLEOTIDE SEQUENCE [LARGE SCALE GENOMIC DNA]</scope>
    <source>
        <strain evidence="2 3">DSM 6151</strain>
    </source>
</reference>
<dbReference type="OrthoDB" id="9781311at2"/>
<comment type="caution">
    <text evidence="2">The sequence shown here is derived from an EMBL/GenBank/DDBJ whole genome shotgun (WGS) entry which is preliminary data.</text>
</comment>
<dbReference type="GO" id="GO:0097367">
    <property type="term" value="F:carbohydrate derivative binding"/>
    <property type="evidence" value="ECO:0007669"/>
    <property type="project" value="InterPro"/>
</dbReference>
<dbReference type="EMBL" id="WNKU01000013">
    <property type="protein sequence ID" value="MTV49691.1"/>
    <property type="molecule type" value="Genomic_DNA"/>
</dbReference>
<dbReference type="Gene3D" id="3.40.50.10490">
    <property type="entry name" value="Glucose-6-phosphate isomerase like protein, domain 1"/>
    <property type="match status" value="1"/>
</dbReference>
<dbReference type="CDD" id="cd05006">
    <property type="entry name" value="SIS_GmhA"/>
    <property type="match status" value="1"/>
</dbReference>
<dbReference type="PANTHER" id="PTHR30390:SF6">
    <property type="entry name" value="DNAA INITIATOR-ASSOCIATING PROTEIN DIAA"/>
    <property type="match status" value="1"/>
</dbReference>
<dbReference type="SUPFAM" id="SSF53697">
    <property type="entry name" value="SIS domain"/>
    <property type="match status" value="1"/>
</dbReference>
<dbReference type="PROSITE" id="PS51464">
    <property type="entry name" value="SIS"/>
    <property type="match status" value="1"/>
</dbReference>